<organism evidence="10 11">
    <name type="scientific">Phenylobacterium koreense</name>
    <dbReference type="NCBI Taxonomy" id="266125"/>
    <lineage>
        <taxon>Bacteria</taxon>
        <taxon>Pseudomonadati</taxon>
        <taxon>Pseudomonadota</taxon>
        <taxon>Alphaproteobacteria</taxon>
        <taxon>Caulobacterales</taxon>
        <taxon>Caulobacteraceae</taxon>
        <taxon>Phenylobacterium</taxon>
    </lineage>
</organism>
<evidence type="ECO:0000313" key="11">
    <source>
        <dbReference type="Proteomes" id="UP001549110"/>
    </source>
</evidence>
<proteinExistence type="inferred from homology"/>
<dbReference type="SUPFAM" id="SSF101386">
    <property type="entry name" value="all-alpha NTP pyrophosphatases"/>
    <property type="match status" value="1"/>
</dbReference>
<accession>A0ABV2EHS0</accession>
<evidence type="ECO:0000256" key="3">
    <source>
        <dbReference type="ARBA" id="ARBA00009392"/>
    </source>
</evidence>
<gene>
    <name evidence="9" type="primary">hisE</name>
    <name evidence="10" type="ORF">ABID41_001660</name>
</gene>
<comment type="catalytic activity">
    <reaction evidence="1 9">
        <text>1-(5-phospho-beta-D-ribosyl)-ATP + H2O = 1-(5-phospho-beta-D-ribosyl)-5'-AMP + diphosphate + H(+)</text>
        <dbReference type="Rhea" id="RHEA:22828"/>
        <dbReference type="ChEBI" id="CHEBI:15377"/>
        <dbReference type="ChEBI" id="CHEBI:15378"/>
        <dbReference type="ChEBI" id="CHEBI:33019"/>
        <dbReference type="ChEBI" id="CHEBI:59457"/>
        <dbReference type="ChEBI" id="CHEBI:73183"/>
        <dbReference type="EC" id="3.6.1.31"/>
    </reaction>
</comment>
<comment type="caution">
    <text evidence="10">The sequence shown here is derived from an EMBL/GenBank/DDBJ whole genome shotgun (WGS) entry which is preliminary data.</text>
</comment>
<comment type="similarity">
    <text evidence="3 9">Belongs to the PRA-PH family.</text>
</comment>
<evidence type="ECO:0000313" key="10">
    <source>
        <dbReference type="EMBL" id="MET3526565.1"/>
    </source>
</evidence>
<keyword evidence="6 9" id="KW-0378">Hydrolase</keyword>
<protein>
    <recommendedName>
        <fullName evidence="9">Phosphoribosyl-ATP pyrophosphatase</fullName>
        <shortName evidence="9">PRA-PH</shortName>
        <ecNumber evidence="9">3.6.1.31</ecNumber>
    </recommendedName>
</protein>
<dbReference type="EMBL" id="JBEPLU010000001">
    <property type="protein sequence ID" value="MET3526565.1"/>
    <property type="molecule type" value="Genomic_DNA"/>
</dbReference>
<keyword evidence="4 9" id="KW-0028">Amino-acid biosynthesis</keyword>
<dbReference type="EC" id="3.6.1.31" evidence="9"/>
<keyword evidence="5 9" id="KW-0547">Nucleotide-binding</keyword>
<dbReference type="Proteomes" id="UP001549110">
    <property type="component" value="Unassembled WGS sequence"/>
</dbReference>
<evidence type="ECO:0000256" key="7">
    <source>
        <dbReference type="ARBA" id="ARBA00022840"/>
    </source>
</evidence>
<reference evidence="10 11" key="1">
    <citation type="submission" date="2024-06" db="EMBL/GenBank/DDBJ databases">
        <title>Genomic Encyclopedia of Type Strains, Phase IV (KMG-IV): sequencing the most valuable type-strain genomes for metagenomic binning, comparative biology and taxonomic classification.</title>
        <authorList>
            <person name="Goeker M."/>
        </authorList>
    </citation>
    <scope>NUCLEOTIDE SEQUENCE [LARGE SCALE GENOMIC DNA]</scope>
    <source>
        <strain evidence="10 11">DSM 17809</strain>
    </source>
</reference>
<dbReference type="NCBIfam" id="TIGR03188">
    <property type="entry name" value="histidine_hisI"/>
    <property type="match status" value="1"/>
</dbReference>
<keyword evidence="8 9" id="KW-0368">Histidine biosynthesis</keyword>
<keyword evidence="11" id="KW-1185">Reference proteome</keyword>
<keyword evidence="7 9" id="KW-0067">ATP-binding</keyword>
<dbReference type="Pfam" id="PF01503">
    <property type="entry name" value="PRA-PH"/>
    <property type="match status" value="1"/>
</dbReference>
<comment type="pathway">
    <text evidence="2 9">Amino-acid biosynthesis; L-histidine biosynthesis; L-histidine from 5-phospho-alpha-D-ribose 1-diphosphate: step 2/9.</text>
</comment>
<evidence type="ECO:0000256" key="9">
    <source>
        <dbReference type="HAMAP-Rule" id="MF_01020"/>
    </source>
</evidence>
<evidence type="ECO:0000256" key="5">
    <source>
        <dbReference type="ARBA" id="ARBA00022741"/>
    </source>
</evidence>
<keyword evidence="9" id="KW-0963">Cytoplasm</keyword>
<dbReference type="RefSeq" id="WP_331928130.1">
    <property type="nucleotide sequence ID" value="NZ_JBEPLU010000001.1"/>
</dbReference>
<evidence type="ECO:0000256" key="2">
    <source>
        <dbReference type="ARBA" id="ARBA00005204"/>
    </source>
</evidence>
<dbReference type="GO" id="GO:0004636">
    <property type="term" value="F:phosphoribosyl-ATP diphosphatase activity"/>
    <property type="evidence" value="ECO:0007669"/>
    <property type="project" value="UniProtKB-EC"/>
</dbReference>
<dbReference type="CDD" id="cd11534">
    <property type="entry name" value="NTP-PPase_HisIE_like"/>
    <property type="match status" value="1"/>
</dbReference>
<dbReference type="HAMAP" id="MF_01020">
    <property type="entry name" value="HisE"/>
    <property type="match status" value="1"/>
</dbReference>
<evidence type="ECO:0000256" key="6">
    <source>
        <dbReference type="ARBA" id="ARBA00022801"/>
    </source>
</evidence>
<dbReference type="Gene3D" id="1.10.287.1080">
    <property type="entry name" value="MazG-like"/>
    <property type="match status" value="1"/>
</dbReference>
<evidence type="ECO:0000256" key="1">
    <source>
        <dbReference type="ARBA" id="ARBA00001460"/>
    </source>
</evidence>
<dbReference type="NCBIfam" id="NF001613">
    <property type="entry name" value="PRK00400.1-5"/>
    <property type="match status" value="1"/>
</dbReference>
<dbReference type="InterPro" id="IPR008179">
    <property type="entry name" value="HisE"/>
</dbReference>
<dbReference type="PANTHER" id="PTHR42945">
    <property type="entry name" value="HISTIDINE BIOSYNTHESIS BIFUNCTIONAL PROTEIN"/>
    <property type="match status" value="1"/>
</dbReference>
<dbReference type="InterPro" id="IPR021130">
    <property type="entry name" value="PRib-ATP_PPHydrolase-like"/>
</dbReference>
<sequence>MSRFADILERLAATIESRKGADPESSYTAKLLAGGIDRPAKKFGEEAVEAVIAAAQGDQAALASESADLIYHWLVLLTASGVSLDDVAAKLEAREGVSGLAEKAARGK</sequence>
<dbReference type="PANTHER" id="PTHR42945:SF1">
    <property type="entry name" value="HISTIDINE BIOSYNTHESIS BIFUNCTIONAL PROTEIN HIS7"/>
    <property type="match status" value="1"/>
</dbReference>
<evidence type="ECO:0000256" key="4">
    <source>
        <dbReference type="ARBA" id="ARBA00022605"/>
    </source>
</evidence>
<comment type="subcellular location">
    <subcellularLocation>
        <location evidence="9">Cytoplasm</location>
    </subcellularLocation>
</comment>
<dbReference type="NCBIfam" id="NF001611">
    <property type="entry name" value="PRK00400.1-3"/>
    <property type="match status" value="1"/>
</dbReference>
<name>A0ABV2EHS0_9CAUL</name>
<evidence type="ECO:0000256" key="8">
    <source>
        <dbReference type="ARBA" id="ARBA00023102"/>
    </source>
</evidence>